<keyword evidence="10" id="KW-0677">Repeat</keyword>
<dbReference type="PRINTS" id="PR00074">
    <property type="entry name" value="LYSYLOXIDASE"/>
</dbReference>
<feature type="disulfide bond" evidence="21">
    <location>
        <begin position="112"/>
        <end position="122"/>
    </location>
</feature>
<evidence type="ECO:0000256" key="18">
    <source>
        <dbReference type="ARBA" id="ARBA00023180"/>
    </source>
</evidence>
<keyword evidence="7 23" id="KW-0812">Transmembrane</keyword>
<dbReference type="EMBL" id="JAIWYP010000008">
    <property type="protein sequence ID" value="KAH3790034.1"/>
    <property type="molecule type" value="Genomic_DNA"/>
</dbReference>
<protein>
    <recommendedName>
        <fullName evidence="19">protein-lysine 6-oxidase</fullName>
        <ecNumber evidence="19">1.4.3.13</ecNumber>
    </recommendedName>
</protein>
<evidence type="ECO:0000313" key="26">
    <source>
        <dbReference type="Proteomes" id="UP000828390"/>
    </source>
</evidence>
<evidence type="ECO:0000259" key="24">
    <source>
        <dbReference type="PROSITE" id="PS50287"/>
    </source>
</evidence>
<comment type="catalytic activity">
    <reaction evidence="20">
        <text>L-lysyl-[protein] + O2 + H2O = (S)-2-amino-6-oxohexanoyl-[protein] + H2O2 + NH4(+)</text>
        <dbReference type="Rhea" id="RHEA:24544"/>
        <dbReference type="Rhea" id="RHEA-COMP:9752"/>
        <dbReference type="Rhea" id="RHEA-COMP:12448"/>
        <dbReference type="ChEBI" id="CHEBI:15377"/>
        <dbReference type="ChEBI" id="CHEBI:15379"/>
        <dbReference type="ChEBI" id="CHEBI:16240"/>
        <dbReference type="ChEBI" id="CHEBI:28938"/>
        <dbReference type="ChEBI" id="CHEBI:29969"/>
        <dbReference type="ChEBI" id="CHEBI:131803"/>
        <dbReference type="EC" id="1.4.3.13"/>
    </reaction>
</comment>
<feature type="compositionally biased region" description="Polar residues" evidence="22">
    <location>
        <begin position="177"/>
        <end position="187"/>
    </location>
</feature>
<evidence type="ECO:0000256" key="22">
    <source>
        <dbReference type="SAM" id="MobiDB-lite"/>
    </source>
</evidence>
<evidence type="ECO:0000256" key="15">
    <source>
        <dbReference type="ARBA" id="ARBA00023136"/>
    </source>
</evidence>
<evidence type="ECO:0000256" key="23">
    <source>
        <dbReference type="SAM" id="Phobius"/>
    </source>
</evidence>
<evidence type="ECO:0000256" key="10">
    <source>
        <dbReference type="ARBA" id="ARBA00022737"/>
    </source>
</evidence>
<dbReference type="PANTHER" id="PTHR45817:SF4">
    <property type="entry name" value="LYSYL OXIDASE-LIKE-RELATED"/>
    <property type="match status" value="1"/>
</dbReference>
<evidence type="ECO:0000256" key="12">
    <source>
        <dbReference type="ARBA" id="ARBA00022989"/>
    </source>
</evidence>
<feature type="disulfide bond" evidence="21">
    <location>
        <begin position="503"/>
        <end position="513"/>
    </location>
</feature>
<evidence type="ECO:0000256" key="11">
    <source>
        <dbReference type="ARBA" id="ARBA00022772"/>
    </source>
</evidence>
<sequence>MTTTWSSIILTYLNVLGLLCAILVVTIDHAHGQRSTIWSEGDIRLVGGHSRHEGTVLIYHWSRWGAVCDDNWDIRDANVVCNELGYAGAAEAPRQSRFGKGRRRVWLSGLQCRGNERHLTMCYSFGWGRYNATKCTNYFSSAGVVCNEKRLSSSSAEEPELMTDDTQRESIITTEVPVTSRRTTWATTERPYSHTTTATPSPASSALTTEATTTAITTTATTTTPKQTATTTPPQPTTTTTTPKPTTTTTATSSSTSTPATTKPPAPSLTSPPAYNQWIFNREMWRYYFYRSDGSFITSRPDPRYFQQSSSTTKLTTTTTTTTSRPTRRSEENSIYRNYNNPVYNTLGGDNPNAIDRMAPQEIRRHESSHSHNHMSMKEGYVQDQPLIADAAETPAVAYGEEQAREEEEVVATSKPVVPKIEVPDYSDFRLVGGRNFSGFREGRLEVRLAGSNTWGVVCGDKFNLRAAIVVCRHFNAGHARTVHKADQYGGSNMDKVVAEMVCTGREERLEDCRMTPSELTPGKEACSRPQSVAGVICETRLPDLVPELKVIQESAFLQDRYLYYLQCAYEEKCLSSSANELYGTPSWAYARRRLLHFSTIAKNIGTADFRPDVDRSRWEWHACHQHYHSMEAFSHYDIVDQHGNKVAEGHKASFCLEDSSCDRGVHPKYECRGFGHQGISVGCQDSYLADIDCQWIDVTDVKPGMYTLKIELNPNMKVPEISFDNNVARCNLYFNTYQARVYNCTLDSLL</sequence>
<keyword evidence="11" id="KW-0801">TPQ</keyword>
<keyword evidence="5" id="KW-0886">LTQ</keyword>
<feature type="domain" description="SRCR" evidence="24">
    <location>
        <begin position="429"/>
        <end position="539"/>
    </location>
</feature>
<evidence type="ECO:0000256" key="6">
    <source>
        <dbReference type="ARBA" id="ARBA00022525"/>
    </source>
</evidence>
<dbReference type="OrthoDB" id="547291at2759"/>
<keyword evidence="9" id="KW-0732">Signal</keyword>
<feature type="region of interest" description="Disordered" evidence="22">
    <location>
        <begin position="298"/>
        <end position="332"/>
    </location>
</feature>
<dbReference type="PROSITE" id="PS00926">
    <property type="entry name" value="LYSYL_OXIDASE"/>
    <property type="match status" value="1"/>
</dbReference>
<evidence type="ECO:0000256" key="20">
    <source>
        <dbReference type="ARBA" id="ARBA00047861"/>
    </source>
</evidence>
<dbReference type="AlphaFoldDB" id="A0A9D4F2C0"/>
<comment type="subcellular location">
    <subcellularLocation>
        <location evidence="2">Membrane</location>
        <topology evidence="2">Single-pass membrane protein</topology>
    </subcellularLocation>
    <subcellularLocation>
        <location evidence="3">Secreted</location>
        <location evidence="3">Extracellular space</location>
    </subcellularLocation>
</comment>
<dbReference type="EC" id="1.4.3.13" evidence="19"/>
<evidence type="ECO:0000256" key="21">
    <source>
        <dbReference type="PROSITE-ProRule" id="PRU00196"/>
    </source>
</evidence>
<evidence type="ECO:0000256" key="4">
    <source>
        <dbReference type="ARBA" id="ARBA00007492"/>
    </source>
</evidence>
<dbReference type="GO" id="GO:0005507">
    <property type="term" value="F:copper ion binding"/>
    <property type="evidence" value="ECO:0007669"/>
    <property type="project" value="InterPro"/>
</dbReference>
<keyword evidence="13" id="KW-0560">Oxidoreductase</keyword>
<dbReference type="SUPFAM" id="SSF56487">
    <property type="entry name" value="SRCR-like"/>
    <property type="match status" value="2"/>
</dbReference>
<dbReference type="GO" id="GO:0005615">
    <property type="term" value="C:extracellular space"/>
    <property type="evidence" value="ECO:0007669"/>
    <property type="project" value="TreeGrafter"/>
</dbReference>
<dbReference type="PRINTS" id="PR00258">
    <property type="entry name" value="SPERACTRCPTR"/>
</dbReference>
<dbReference type="InterPro" id="IPR001695">
    <property type="entry name" value="Lysyl_oxidase"/>
</dbReference>
<feature type="compositionally biased region" description="Low complexity" evidence="22">
    <location>
        <begin position="195"/>
        <end position="261"/>
    </location>
</feature>
<evidence type="ECO:0000256" key="2">
    <source>
        <dbReference type="ARBA" id="ARBA00004167"/>
    </source>
</evidence>
<evidence type="ECO:0000256" key="1">
    <source>
        <dbReference type="ARBA" id="ARBA00001935"/>
    </source>
</evidence>
<dbReference type="Pfam" id="PF00530">
    <property type="entry name" value="SRCR"/>
    <property type="match status" value="2"/>
</dbReference>
<name>A0A9D4F2C0_DREPO</name>
<feature type="transmembrane region" description="Helical" evidence="23">
    <location>
        <begin position="7"/>
        <end position="27"/>
    </location>
</feature>
<dbReference type="InterPro" id="IPR001190">
    <property type="entry name" value="SRCR"/>
</dbReference>
<accession>A0A9D4F2C0</accession>
<dbReference type="PANTHER" id="PTHR45817">
    <property type="entry name" value="LYSYL OXIDASE-LIKE-RELATED"/>
    <property type="match status" value="1"/>
</dbReference>
<evidence type="ECO:0000256" key="3">
    <source>
        <dbReference type="ARBA" id="ARBA00004239"/>
    </source>
</evidence>
<keyword evidence="14" id="KW-0186">Copper</keyword>
<dbReference type="InterPro" id="IPR050912">
    <property type="entry name" value="LOX-like_protein"/>
</dbReference>
<dbReference type="PROSITE" id="PS50287">
    <property type="entry name" value="SRCR_2"/>
    <property type="match status" value="2"/>
</dbReference>
<evidence type="ECO:0000313" key="25">
    <source>
        <dbReference type="EMBL" id="KAH3790034.1"/>
    </source>
</evidence>
<evidence type="ECO:0000256" key="5">
    <source>
        <dbReference type="ARBA" id="ARBA00022477"/>
    </source>
</evidence>
<evidence type="ECO:0000256" key="17">
    <source>
        <dbReference type="ARBA" id="ARBA00023170"/>
    </source>
</evidence>
<evidence type="ECO:0000256" key="16">
    <source>
        <dbReference type="ARBA" id="ARBA00023157"/>
    </source>
</evidence>
<evidence type="ECO:0000256" key="14">
    <source>
        <dbReference type="ARBA" id="ARBA00023008"/>
    </source>
</evidence>
<comment type="caution">
    <text evidence="25">The sequence shown here is derived from an EMBL/GenBank/DDBJ whole genome shotgun (WGS) entry which is preliminary data.</text>
</comment>
<evidence type="ECO:0000256" key="13">
    <source>
        <dbReference type="ARBA" id="ARBA00023002"/>
    </source>
</evidence>
<proteinExistence type="inferred from homology"/>
<reference evidence="25" key="2">
    <citation type="submission" date="2020-11" db="EMBL/GenBank/DDBJ databases">
        <authorList>
            <person name="McCartney M.A."/>
            <person name="Auch B."/>
            <person name="Kono T."/>
            <person name="Mallez S."/>
            <person name="Becker A."/>
            <person name="Gohl D.M."/>
            <person name="Silverstein K.A.T."/>
            <person name="Koren S."/>
            <person name="Bechman K.B."/>
            <person name="Herman A."/>
            <person name="Abrahante J.E."/>
            <person name="Garbe J."/>
        </authorList>
    </citation>
    <scope>NUCLEOTIDE SEQUENCE</scope>
    <source>
        <strain evidence="25">Duluth1</strain>
        <tissue evidence="25">Whole animal</tissue>
    </source>
</reference>
<comment type="caution">
    <text evidence="21">Lacks conserved residue(s) required for the propagation of feature annotation.</text>
</comment>
<evidence type="ECO:0000256" key="8">
    <source>
        <dbReference type="ARBA" id="ARBA00022723"/>
    </source>
</evidence>
<dbReference type="Proteomes" id="UP000828390">
    <property type="component" value="Unassembled WGS sequence"/>
</dbReference>
<dbReference type="FunFam" id="3.10.250.10:FF:000016">
    <property type="entry name" value="Scavenger receptor cysteine-rich protein type 12"/>
    <property type="match status" value="1"/>
</dbReference>
<feature type="compositionally biased region" description="Low complexity" evidence="22">
    <location>
        <begin position="309"/>
        <end position="325"/>
    </location>
</feature>
<evidence type="ECO:0000256" key="7">
    <source>
        <dbReference type="ARBA" id="ARBA00022692"/>
    </source>
</evidence>
<reference evidence="25" key="1">
    <citation type="journal article" date="2019" name="bioRxiv">
        <title>The Genome of the Zebra Mussel, Dreissena polymorpha: A Resource for Invasive Species Research.</title>
        <authorList>
            <person name="McCartney M.A."/>
            <person name="Auch B."/>
            <person name="Kono T."/>
            <person name="Mallez S."/>
            <person name="Zhang Y."/>
            <person name="Obille A."/>
            <person name="Becker A."/>
            <person name="Abrahante J.E."/>
            <person name="Garbe J."/>
            <person name="Badalamenti J.P."/>
            <person name="Herman A."/>
            <person name="Mangelson H."/>
            <person name="Liachko I."/>
            <person name="Sullivan S."/>
            <person name="Sone E.D."/>
            <person name="Koren S."/>
            <person name="Silverstein K.A.T."/>
            <person name="Beckman K.B."/>
            <person name="Gohl D.M."/>
        </authorList>
    </citation>
    <scope>NUCLEOTIDE SEQUENCE</scope>
    <source>
        <strain evidence="25">Duluth1</strain>
        <tissue evidence="25">Whole animal</tissue>
    </source>
</reference>
<keyword evidence="16 21" id="KW-1015">Disulfide bond</keyword>
<dbReference type="FunFam" id="3.10.250.10:FF:000007">
    <property type="entry name" value="Soluble scavenger receptor cysteine-rich domain-containing protein SSC5D"/>
    <property type="match status" value="1"/>
</dbReference>
<feature type="domain" description="SRCR" evidence="24">
    <location>
        <begin position="43"/>
        <end position="147"/>
    </location>
</feature>
<dbReference type="Pfam" id="PF01186">
    <property type="entry name" value="Lysyl_oxidase"/>
    <property type="match status" value="1"/>
</dbReference>
<dbReference type="Gene3D" id="3.10.250.10">
    <property type="entry name" value="SRCR-like domain"/>
    <property type="match status" value="2"/>
</dbReference>
<keyword evidence="17" id="KW-0675">Receptor</keyword>
<keyword evidence="18" id="KW-0325">Glycoprotein</keyword>
<keyword evidence="26" id="KW-1185">Reference proteome</keyword>
<evidence type="ECO:0000256" key="19">
    <source>
        <dbReference type="ARBA" id="ARBA00038869"/>
    </source>
</evidence>
<feature type="region of interest" description="Disordered" evidence="22">
    <location>
        <begin position="177"/>
        <end position="274"/>
    </location>
</feature>
<gene>
    <name evidence="25" type="ORF">DPMN_168229</name>
</gene>
<keyword evidence="12 23" id="KW-1133">Transmembrane helix</keyword>
<keyword evidence="15 23" id="KW-0472">Membrane</keyword>
<evidence type="ECO:0000256" key="9">
    <source>
        <dbReference type="ARBA" id="ARBA00022729"/>
    </source>
</evidence>
<keyword evidence="6" id="KW-0964">Secreted</keyword>
<comment type="similarity">
    <text evidence="4">Belongs to the lysyl oxidase family.</text>
</comment>
<dbReference type="GO" id="GO:0004720">
    <property type="term" value="F:protein-lysine 6-oxidase activity"/>
    <property type="evidence" value="ECO:0007669"/>
    <property type="project" value="UniProtKB-EC"/>
</dbReference>
<dbReference type="InterPro" id="IPR019828">
    <property type="entry name" value="Lysyl_oxidase_CS"/>
</dbReference>
<organism evidence="25 26">
    <name type="scientific">Dreissena polymorpha</name>
    <name type="common">Zebra mussel</name>
    <name type="synonym">Mytilus polymorpha</name>
    <dbReference type="NCBI Taxonomy" id="45954"/>
    <lineage>
        <taxon>Eukaryota</taxon>
        <taxon>Metazoa</taxon>
        <taxon>Spiralia</taxon>
        <taxon>Lophotrochozoa</taxon>
        <taxon>Mollusca</taxon>
        <taxon>Bivalvia</taxon>
        <taxon>Autobranchia</taxon>
        <taxon>Heteroconchia</taxon>
        <taxon>Euheterodonta</taxon>
        <taxon>Imparidentia</taxon>
        <taxon>Neoheterodontei</taxon>
        <taxon>Myida</taxon>
        <taxon>Dreissenoidea</taxon>
        <taxon>Dreissenidae</taxon>
        <taxon>Dreissena</taxon>
    </lineage>
</organism>
<dbReference type="GO" id="GO:0016020">
    <property type="term" value="C:membrane"/>
    <property type="evidence" value="ECO:0007669"/>
    <property type="project" value="UniProtKB-SubCell"/>
</dbReference>
<dbReference type="SMART" id="SM00202">
    <property type="entry name" value="SR"/>
    <property type="match status" value="2"/>
</dbReference>
<keyword evidence="8" id="KW-0479">Metal-binding</keyword>
<comment type="cofactor">
    <cofactor evidence="1">
        <name>Cu cation</name>
        <dbReference type="ChEBI" id="CHEBI:23378"/>
    </cofactor>
</comment>
<dbReference type="InterPro" id="IPR036772">
    <property type="entry name" value="SRCR-like_dom_sf"/>
</dbReference>